<dbReference type="AlphaFoldDB" id="M1JM09"/>
<reference evidence="7" key="1">
    <citation type="journal article" date="2013" name="Eukaryot. Cell">
        <title>Extremely Reduced Levels of Heterozygosity in the Vertebrate Pathogen Encephalitozoon cuniculi.</title>
        <authorList>
            <person name="Selman M."/>
            <person name="Sak B."/>
            <person name="Kvac M."/>
            <person name="Farinelli L."/>
            <person name="Weiss L.M."/>
            <person name="Corradi N."/>
        </authorList>
    </citation>
    <scope>NUCLEOTIDE SEQUENCE</scope>
</reference>
<dbReference type="InterPro" id="IPR013041">
    <property type="entry name" value="Clathrin_app_Ig-like_sf"/>
</dbReference>
<feature type="domain" description="Clathrin/coatomer adaptor adaptin-like N-terminal" evidence="6">
    <location>
        <begin position="16"/>
        <end position="169"/>
    </location>
</feature>
<name>M1JM09_ENCCN</name>
<dbReference type="InterPro" id="IPR017106">
    <property type="entry name" value="Coatomer_gsu"/>
</dbReference>
<sequence length="762" mass="85953">MKTKVFTTLTERQLLEEMNESLTKSPVSTRSAVKALNNLFYMLSTRKLSEATVRNVYVALLKGFQSKDLYLKLCIYSAIEKMSKLTDEGLVGINILMNDLNGKVPDDVKAMALRTLFSIIPGEMVYDFGKYVNQAFISTSMARRDMSVVVAYKLLCNNFNQTKKWLEGIEPTGNPLMDYHVVGFLAQSKRLQLSSVEHFRGPAGILGVRATVEALKENSDALLILRKFLNSKYSDEMVFMEAARAVCALSEEYGSQFVDQTVQSLRTFLKSTNVVLQFSAMRIISQLAQKYPQKVSVANKEVEDLVSSENKTISMFAITSLLKTGTEETIDRLVNLIPSMVHDMSDGFKKVAIETLESLSNLFESKKLLYIDFLGSSLLQKGELEFKKYMIDVISRAMENDDMRERILEVLCTYIEDSQYHQITLDILGILGREIPRSKTPGKYVVHVLNRLILENNHVRAGALQCLYNISSVVSPQTVENAMKRCLNDQDESIRETASFLLRNMRLSRACEPFSFDELGDIKSGVLERIGKVDEDKESKMDLLIKSCRELILTEPSADVQIKVTKNVYEDRLVLVFLLENKLEGIQISDGILGLVGTGGVKKSMSIKVDQIDSLGTLSIEREWDIEEGYVVNGAFDYTVCVEGDISDTETDSISLEPFQITTLDFVRPVRIKQTPRNKSEITFNLQGDIYAAGKKILDLLNMKIVTQETETNTMVMTLNGEYHGTPISIRVNMVYSMACRCTVGVYCDNEYVTQKIVRLFD</sequence>
<dbReference type="SUPFAM" id="SSF49348">
    <property type="entry name" value="Clathrin adaptor appendage domain"/>
    <property type="match status" value="1"/>
</dbReference>
<keyword evidence="2 5" id="KW-0813">Transport</keyword>
<gene>
    <name evidence="7" type="ORF">ECU03_0270</name>
</gene>
<evidence type="ECO:0000256" key="3">
    <source>
        <dbReference type="ARBA" id="ARBA00022927"/>
    </source>
</evidence>
<keyword evidence="5" id="KW-0963">Cytoplasm</keyword>
<dbReference type="GO" id="GO:0000139">
    <property type="term" value="C:Golgi membrane"/>
    <property type="evidence" value="ECO:0007669"/>
    <property type="project" value="UniProtKB-SubCell"/>
</dbReference>
<protein>
    <recommendedName>
        <fullName evidence="5">Coatomer subunit gamma</fullName>
    </recommendedName>
</protein>
<dbReference type="InterPro" id="IPR016024">
    <property type="entry name" value="ARM-type_fold"/>
</dbReference>
<feature type="domain" description="Clathrin/coatomer adaptor adaptin-like N-terminal" evidence="6">
    <location>
        <begin position="233"/>
        <end position="506"/>
    </location>
</feature>
<dbReference type="SUPFAM" id="SSF48371">
    <property type="entry name" value="ARM repeat"/>
    <property type="match status" value="1"/>
</dbReference>
<dbReference type="PANTHER" id="PTHR10261:SF0">
    <property type="entry name" value="COATOMER SUBUNIT GAMMA-2"/>
    <property type="match status" value="1"/>
</dbReference>
<evidence type="ECO:0000256" key="2">
    <source>
        <dbReference type="ARBA" id="ARBA00022448"/>
    </source>
</evidence>
<dbReference type="PANTHER" id="PTHR10261">
    <property type="entry name" value="COATOMER SUBUNIT GAMMA"/>
    <property type="match status" value="1"/>
</dbReference>
<dbReference type="GO" id="GO:0005783">
    <property type="term" value="C:endoplasmic reticulum"/>
    <property type="evidence" value="ECO:0007669"/>
    <property type="project" value="TreeGrafter"/>
</dbReference>
<comment type="similarity">
    <text evidence="5">Belongs to the COPG family.</text>
</comment>
<keyword evidence="3 5" id="KW-0653">Protein transport</keyword>
<dbReference type="Pfam" id="PF01602">
    <property type="entry name" value="Adaptin_N"/>
    <property type="match status" value="2"/>
</dbReference>
<keyword evidence="5" id="KW-0968">Cytoplasmic vesicle</keyword>
<organism evidence="7">
    <name type="scientific">Encephalitozoon cuniculi</name>
    <name type="common">Microsporidian parasite</name>
    <dbReference type="NCBI Taxonomy" id="6035"/>
    <lineage>
        <taxon>Eukaryota</taxon>
        <taxon>Fungi</taxon>
        <taxon>Fungi incertae sedis</taxon>
        <taxon>Microsporidia</taxon>
        <taxon>Unikaryonidae</taxon>
        <taxon>Encephalitozoon</taxon>
    </lineage>
</organism>
<dbReference type="VEuPathDB" id="MicrosporidiaDB:AEWR_030180"/>
<comment type="function">
    <text evidence="5">The coatomer is a cytosolic protein complex that binds to dilysine motifs and reversibly associates with Golgi non-clathrin-coated vesicles, which further mediate biosynthetic protein transport from the ER, via the Golgi up to the trans Golgi network. Coatomer complex is required for budding from Golgi membranes, and is essential for the retrograde Golgi-to-ER transport of dilysine-tagged proteins.</text>
</comment>
<dbReference type="GO" id="GO:0006888">
    <property type="term" value="P:endoplasmic reticulum to Golgi vesicle-mediated transport"/>
    <property type="evidence" value="ECO:0007669"/>
    <property type="project" value="TreeGrafter"/>
</dbReference>
<evidence type="ECO:0000313" key="7">
    <source>
        <dbReference type="EMBL" id="AGE96554.1"/>
    </source>
</evidence>
<dbReference type="VEuPathDB" id="MicrosporidiaDB:M970_030180"/>
<comment type="subcellular location">
    <subcellularLocation>
        <location evidence="5">Cytoplasm</location>
    </subcellularLocation>
    <subcellularLocation>
        <location evidence="5">Golgi apparatus membrane</location>
        <topology evidence="5">Peripheral membrane protein</topology>
        <orientation evidence="5">Cytoplasmic side</orientation>
    </subcellularLocation>
    <subcellularLocation>
        <location evidence="5">Cytoplasmic vesicle</location>
        <location evidence="5">COPI-coated vesicle membrane</location>
        <topology evidence="5">Peripheral membrane protein</topology>
        <orientation evidence="5">Cytoplasmic side</orientation>
    </subcellularLocation>
    <subcellularLocation>
        <location evidence="1">Endomembrane system</location>
    </subcellularLocation>
</comment>
<comment type="subunit">
    <text evidence="5">Oligomeric complex.</text>
</comment>
<dbReference type="GO" id="GO:0005793">
    <property type="term" value="C:endoplasmic reticulum-Golgi intermediate compartment"/>
    <property type="evidence" value="ECO:0007669"/>
    <property type="project" value="TreeGrafter"/>
</dbReference>
<dbReference type="GO" id="GO:0009306">
    <property type="term" value="P:protein secretion"/>
    <property type="evidence" value="ECO:0007669"/>
    <property type="project" value="TreeGrafter"/>
</dbReference>
<dbReference type="GO" id="GO:0006886">
    <property type="term" value="P:intracellular protein transport"/>
    <property type="evidence" value="ECO:0007669"/>
    <property type="project" value="InterPro"/>
</dbReference>
<evidence type="ECO:0000256" key="4">
    <source>
        <dbReference type="ARBA" id="ARBA00023136"/>
    </source>
</evidence>
<evidence type="ECO:0000256" key="1">
    <source>
        <dbReference type="ARBA" id="ARBA00004308"/>
    </source>
</evidence>
<dbReference type="GO" id="GO:0006891">
    <property type="term" value="P:intra-Golgi vesicle-mediated transport"/>
    <property type="evidence" value="ECO:0007669"/>
    <property type="project" value="TreeGrafter"/>
</dbReference>
<dbReference type="Gene3D" id="1.25.10.10">
    <property type="entry name" value="Leucine-rich Repeat Variant"/>
    <property type="match status" value="2"/>
</dbReference>
<accession>M1JM09</accession>
<evidence type="ECO:0000259" key="6">
    <source>
        <dbReference type="Pfam" id="PF01602"/>
    </source>
</evidence>
<dbReference type="InterPro" id="IPR002553">
    <property type="entry name" value="Clathrin/coatomer_adapt-like_N"/>
</dbReference>
<dbReference type="InterPro" id="IPR011989">
    <property type="entry name" value="ARM-like"/>
</dbReference>
<keyword evidence="4 5" id="KW-0472">Membrane</keyword>
<dbReference type="EMBL" id="KC513623">
    <property type="protein sequence ID" value="AGE96554.1"/>
    <property type="molecule type" value="Genomic_DNA"/>
</dbReference>
<keyword evidence="5" id="KW-0931">ER-Golgi transport</keyword>
<keyword evidence="5" id="KW-0333">Golgi apparatus</keyword>
<dbReference type="GO" id="GO:0030126">
    <property type="term" value="C:COPI vesicle coat"/>
    <property type="evidence" value="ECO:0007669"/>
    <property type="project" value="TreeGrafter"/>
</dbReference>
<dbReference type="VEuPathDB" id="MicrosporidiaDB:AEWQ_030180"/>
<dbReference type="PIRSF" id="PIRSF037093">
    <property type="entry name" value="Coatomer_gamma_subunit"/>
    <property type="match status" value="1"/>
</dbReference>
<evidence type="ECO:0000256" key="5">
    <source>
        <dbReference type="PIRNR" id="PIRNR037093"/>
    </source>
</evidence>
<dbReference type="VEuPathDB" id="MicrosporidiaDB:ECU03_0270"/>
<proteinExistence type="inferred from homology"/>
<dbReference type="VEuPathDB" id="MicrosporidiaDB:AEWD_030180"/>